<keyword evidence="3" id="KW-1185">Reference proteome</keyword>
<protein>
    <submittedName>
        <fullName evidence="2">Uncharacterized protein</fullName>
    </submittedName>
</protein>
<reference evidence="2" key="1">
    <citation type="journal article" date="2022" name="bioRxiv">
        <title>Sequencing and chromosome-scale assembly of the giantPleurodeles waltlgenome.</title>
        <authorList>
            <person name="Brown T."/>
            <person name="Elewa A."/>
            <person name="Iarovenko S."/>
            <person name="Subramanian E."/>
            <person name="Araus A.J."/>
            <person name="Petzold A."/>
            <person name="Susuki M."/>
            <person name="Suzuki K.-i.T."/>
            <person name="Hayashi T."/>
            <person name="Toyoda A."/>
            <person name="Oliveira C."/>
            <person name="Osipova E."/>
            <person name="Leigh N.D."/>
            <person name="Simon A."/>
            <person name="Yun M.H."/>
        </authorList>
    </citation>
    <scope>NUCLEOTIDE SEQUENCE</scope>
    <source>
        <strain evidence="2">20211129_DDA</strain>
        <tissue evidence="2">Liver</tissue>
    </source>
</reference>
<comment type="caution">
    <text evidence="2">The sequence shown here is derived from an EMBL/GenBank/DDBJ whole genome shotgun (WGS) entry which is preliminary data.</text>
</comment>
<accession>A0AAV7PW92</accession>
<name>A0AAV7PW92_PLEWA</name>
<proteinExistence type="predicted"/>
<evidence type="ECO:0000256" key="1">
    <source>
        <dbReference type="SAM" id="MobiDB-lite"/>
    </source>
</evidence>
<feature type="compositionally biased region" description="Basic and acidic residues" evidence="1">
    <location>
        <begin position="19"/>
        <end position="43"/>
    </location>
</feature>
<feature type="region of interest" description="Disordered" evidence="1">
    <location>
        <begin position="19"/>
        <end position="44"/>
    </location>
</feature>
<dbReference type="EMBL" id="JANPWB010000011">
    <property type="protein sequence ID" value="KAJ1132606.1"/>
    <property type="molecule type" value="Genomic_DNA"/>
</dbReference>
<gene>
    <name evidence="2" type="ORF">NDU88_010913</name>
</gene>
<organism evidence="2 3">
    <name type="scientific">Pleurodeles waltl</name>
    <name type="common">Iberian ribbed newt</name>
    <dbReference type="NCBI Taxonomy" id="8319"/>
    <lineage>
        <taxon>Eukaryota</taxon>
        <taxon>Metazoa</taxon>
        <taxon>Chordata</taxon>
        <taxon>Craniata</taxon>
        <taxon>Vertebrata</taxon>
        <taxon>Euteleostomi</taxon>
        <taxon>Amphibia</taxon>
        <taxon>Batrachia</taxon>
        <taxon>Caudata</taxon>
        <taxon>Salamandroidea</taxon>
        <taxon>Salamandridae</taxon>
        <taxon>Pleurodelinae</taxon>
        <taxon>Pleurodeles</taxon>
    </lineage>
</organism>
<evidence type="ECO:0000313" key="2">
    <source>
        <dbReference type="EMBL" id="KAJ1132606.1"/>
    </source>
</evidence>
<dbReference type="Proteomes" id="UP001066276">
    <property type="component" value="Chromosome 7"/>
</dbReference>
<dbReference type="AlphaFoldDB" id="A0AAV7PW92"/>
<sequence length="65" mass="7073">MEQVPDTLAAALLEGKQVRKDEAGGSRRGDCAARRAHRADRAAHAKVRSIPKEVEYDICTGTLLL</sequence>
<evidence type="ECO:0000313" key="3">
    <source>
        <dbReference type="Proteomes" id="UP001066276"/>
    </source>
</evidence>